<dbReference type="GO" id="GO:0009229">
    <property type="term" value="P:thiamine diphosphate biosynthetic process"/>
    <property type="evidence" value="ECO:0007669"/>
    <property type="project" value="UniProtKB-UniPathway"/>
</dbReference>
<keyword evidence="5 8" id="KW-0418">Kinase</keyword>
<evidence type="ECO:0000256" key="6">
    <source>
        <dbReference type="ARBA" id="ARBA00022840"/>
    </source>
</evidence>
<dbReference type="PANTHER" id="PTHR20858">
    <property type="entry name" value="PHOSPHOMETHYLPYRIMIDINE KINASE"/>
    <property type="match status" value="1"/>
</dbReference>
<dbReference type="GO" id="GO:0005524">
    <property type="term" value="F:ATP binding"/>
    <property type="evidence" value="ECO:0007669"/>
    <property type="project" value="UniProtKB-KW"/>
</dbReference>
<organism evidence="8 9">
    <name type="scientific">Fluviispira multicolorata</name>
    <dbReference type="NCBI Taxonomy" id="2654512"/>
    <lineage>
        <taxon>Bacteria</taxon>
        <taxon>Pseudomonadati</taxon>
        <taxon>Bdellovibrionota</taxon>
        <taxon>Oligoflexia</taxon>
        <taxon>Silvanigrellales</taxon>
        <taxon>Silvanigrellaceae</taxon>
        <taxon>Fluviispira</taxon>
    </lineage>
</organism>
<dbReference type="CDD" id="cd01169">
    <property type="entry name" value="HMPP_kinase"/>
    <property type="match status" value="1"/>
</dbReference>
<evidence type="ECO:0000313" key="9">
    <source>
        <dbReference type="Proteomes" id="UP000442694"/>
    </source>
</evidence>
<dbReference type="Proteomes" id="UP000442694">
    <property type="component" value="Unassembled WGS sequence"/>
</dbReference>
<dbReference type="UniPathway" id="UPA00060">
    <property type="reaction ID" value="UER00138"/>
</dbReference>
<dbReference type="InterPro" id="IPR004399">
    <property type="entry name" value="HMP/HMP-P_kinase_dom"/>
</dbReference>
<evidence type="ECO:0000256" key="5">
    <source>
        <dbReference type="ARBA" id="ARBA00022777"/>
    </source>
</evidence>
<keyword evidence="4" id="KW-0547">Nucleotide-binding</keyword>
<dbReference type="GO" id="GO:0005829">
    <property type="term" value="C:cytosol"/>
    <property type="evidence" value="ECO:0007669"/>
    <property type="project" value="TreeGrafter"/>
</dbReference>
<comment type="pathway">
    <text evidence="1">Cofactor biosynthesis; thiamine diphosphate biosynthesis.</text>
</comment>
<evidence type="ECO:0000256" key="2">
    <source>
        <dbReference type="ARBA" id="ARBA00012135"/>
    </source>
</evidence>
<dbReference type="EMBL" id="WFLN01000007">
    <property type="protein sequence ID" value="KAB8029681.1"/>
    <property type="molecule type" value="Genomic_DNA"/>
</dbReference>
<proteinExistence type="predicted"/>
<keyword evidence="6" id="KW-0067">ATP-binding</keyword>
<evidence type="ECO:0000256" key="1">
    <source>
        <dbReference type="ARBA" id="ARBA00004948"/>
    </source>
</evidence>
<dbReference type="GO" id="GO:0009228">
    <property type="term" value="P:thiamine biosynthetic process"/>
    <property type="evidence" value="ECO:0007669"/>
    <property type="project" value="InterPro"/>
</dbReference>
<dbReference type="NCBIfam" id="TIGR00097">
    <property type="entry name" value="HMP-P_kinase"/>
    <property type="match status" value="1"/>
</dbReference>
<comment type="caution">
    <text evidence="8">The sequence shown here is derived from an EMBL/GenBank/DDBJ whole genome shotgun (WGS) entry which is preliminary data.</text>
</comment>
<dbReference type="InterPro" id="IPR013749">
    <property type="entry name" value="PM/HMP-P_kinase-1"/>
</dbReference>
<sequence length="286" mass="31348">MSTMQNSKKFKAYSKVLSIAGSDSGGGAGIQADLKTFHEFKCYGASVITAVTSQNTMGVFNIHEIPQSSIESQLDCVLRDIDFDSIKIGMLFSNEIIKIVAKKLIEYKCKNIVLDPVILSKNKTQLLKNDAYKTLINNLFPLTEILTPNLPEAEILLSRNIQSLYDIEKAAIDLLSLGPQAVVVKGGHFSNGNKCSDCMAISSENKVTVFWLESEKFFTNNSHGTGCTFSAAFAANLAIGLNRVESFKEAKKFISKSILQGSYYKIGHGIGPICHFGITTKIRKTI</sequence>
<dbReference type="Gene3D" id="3.40.1190.20">
    <property type="match status" value="1"/>
</dbReference>
<keyword evidence="9" id="KW-1185">Reference proteome</keyword>
<evidence type="ECO:0000259" key="7">
    <source>
        <dbReference type="Pfam" id="PF08543"/>
    </source>
</evidence>
<accession>A0A833JBH2</accession>
<dbReference type="InterPro" id="IPR029056">
    <property type="entry name" value="Ribokinase-like"/>
</dbReference>
<name>A0A833JBH2_9BACT</name>
<dbReference type="AlphaFoldDB" id="A0A833JBH2"/>
<dbReference type="PANTHER" id="PTHR20858:SF17">
    <property type="entry name" value="HYDROXYMETHYLPYRIMIDINE_PHOSPHOMETHYLPYRIMIDINE KINASE THI20-RELATED"/>
    <property type="match status" value="1"/>
</dbReference>
<evidence type="ECO:0000313" key="8">
    <source>
        <dbReference type="EMBL" id="KAB8029681.1"/>
    </source>
</evidence>
<evidence type="ECO:0000256" key="4">
    <source>
        <dbReference type="ARBA" id="ARBA00022741"/>
    </source>
</evidence>
<dbReference type="Pfam" id="PF08543">
    <property type="entry name" value="Phos_pyr_kin"/>
    <property type="match status" value="1"/>
</dbReference>
<evidence type="ECO:0000256" key="3">
    <source>
        <dbReference type="ARBA" id="ARBA00022679"/>
    </source>
</evidence>
<protein>
    <recommendedName>
        <fullName evidence="2">hydroxymethylpyrimidine kinase</fullName>
        <ecNumber evidence="2">2.7.1.49</ecNumber>
    </recommendedName>
</protein>
<gene>
    <name evidence="8" type="primary">thiD</name>
    <name evidence="8" type="ORF">GCL57_09045</name>
</gene>
<dbReference type="EC" id="2.7.1.49" evidence="2"/>
<reference evidence="8 9" key="1">
    <citation type="submission" date="2019-10" db="EMBL/GenBank/DDBJ databases">
        <title>New genus of Silvanigrellaceae.</title>
        <authorList>
            <person name="Pitt A."/>
            <person name="Hahn M.W."/>
        </authorList>
    </citation>
    <scope>NUCLEOTIDE SEQUENCE [LARGE SCALE GENOMIC DNA]</scope>
    <source>
        <strain evidence="8 9">33A1-SZDP</strain>
    </source>
</reference>
<keyword evidence="3 8" id="KW-0808">Transferase</keyword>
<dbReference type="GO" id="GO:0008902">
    <property type="term" value="F:hydroxymethylpyrimidine kinase activity"/>
    <property type="evidence" value="ECO:0007669"/>
    <property type="project" value="UniProtKB-EC"/>
</dbReference>
<feature type="domain" description="Pyridoxamine kinase/Phosphomethylpyrimidine kinase" evidence="7">
    <location>
        <begin position="23"/>
        <end position="273"/>
    </location>
</feature>
<dbReference type="GO" id="GO:0008972">
    <property type="term" value="F:phosphomethylpyrimidine kinase activity"/>
    <property type="evidence" value="ECO:0007669"/>
    <property type="project" value="InterPro"/>
</dbReference>
<dbReference type="SUPFAM" id="SSF53613">
    <property type="entry name" value="Ribokinase-like"/>
    <property type="match status" value="1"/>
</dbReference>
<dbReference type="FunFam" id="3.40.1190.20:FF:000003">
    <property type="entry name" value="Phosphomethylpyrimidine kinase ThiD"/>
    <property type="match status" value="1"/>
</dbReference>